<dbReference type="InterPro" id="IPR001753">
    <property type="entry name" value="Enoyl-CoA_hydra/iso"/>
</dbReference>
<evidence type="ECO:0000256" key="1">
    <source>
        <dbReference type="ARBA" id="ARBA00005254"/>
    </source>
</evidence>
<dbReference type="Proteomes" id="UP000577707">
    <property type="component" value="Unassembled WGS sequence"/>
</dbReference>
<sequence length="269" mass="28555">MSYVSIDRPVDGVAVLTLDRPERMNAMSFDVMVPVRDQLVALGHDNSVRAIVITGAGRAFCAGADQESAGRPPHTEGLARPGYALRSLDLLEDVIGTIRRLHQPVIAAVNGAAIGGGLCLALACEIRIASPAAYFRAAGINNGLTASELGLSYLLPRAVGSSHAADLMFTGRDLMAEEAARIGLVSRLADPVLEEAIAIGARIAELSQPGIELTKKSLHAGTAAGSMESYMPVEGIGQLYLRLLTDNFEEATRARKEGRPARFRDDLPR</sequence>
<dbReference type="Pfam" id="PF00378">
    <property type="entry name" value="ECH_1"/>
    <property type="match status" value="1"/>
</dbReference>
<dbReference type="CDD" id="cd06558">
    <property type="entry name" value="crotonase-like"/>
    <property type="match status" value="1"/>
</dbReference>
<dbReference type="EC" id="4.2.1.17" evidence="3"/>
<protein>
    <submittedName>
        <fullName evidence="3">Enoyl-CoA hydratase</fullName>
        <ecNumber evidence="3">4.2.1.17</ecNumber>
    </submittedName>
</protein>
<name>A0A7W5A5T4_9ACTN</name>
<dbReference type="PANTHER" id="PTHR11941:SF130">
    <property type="entry name" value="ENOYL-COA HYDRATASE ECHA12-RELATED"/>
    <property type="match status" value="1"/>
</dbReference>
<keyword evidence="2 3" id="KW-0456">Lyase</keyword>
<dbReference type="NCBIfam" id="NF004519">
    <property type="entry name" value="PRK05864.1"/>
    <property type="match status" value="1"/>
</dbReference>
<gene>
    <name evidence="3" type="ORF">FHS12_003048</name>
</gene>
<dbReference type="InterPro" id="IPR014748">
    <property type="entry name" value="Enoyl-CoA_hydra_C"/>
</dbReference>
<dbReference type="Gene3D" id="3.90.226.10">
    <property type="entry name" value="2-enoyl-CoA Hydratase, Chain A, domain 1"/>
    <property type="match status" value="1"/>
</dbReference>
<dbReference type="PANTHER" id="PTHR11941">
    <property type="entry name" value="ENOYL-COA HYDRATASE-RELATED"/>
    <property type="match status" value="1"/>
</dbReference>
<dbReference type="AlphaFoldDB" id="A0A7W5A5T4"/>
<organism evidence="3 4">
    <name type="scientific">Nocardioides albus</name>
    <dbReference type="NCBI Taxonomy" id="1841"/>
    <lineage>
        <taxon>Bacteria</taxon>
        <taxon>Bacillati</taxon>
        <taxon>Actinomycetota</taxon>
        <taxon>Actinomycetes</taxon>
        <taxon>Propionibacteriales</taxon>
        <taxon>Nocardioidaceae</taxon>
        <taxon>Nocardioides</taxon>
    </lineage>
</organism>
<evidence type="ECO:0000256" key="2">
    <source>
        <dbReference type="ARBA" id="ARBA00023239"/>
    </source>
</evidence>
<dbReference type="InterPro" id="IPR029045">
    <property type="entry name" value="ClpP/crotonase-like_dom_sf"/>
</dbReference>
<evidence type="ECO:0000313" key="3">
    <source>
        <dbReference type="EMBL" id="MBB3090096.1"/>
    </source>
</evidence>
<proteinExistence type="inferred from homology"/>
<evidence type="ECO:0000313" key="4">
    <source>
        <dbReference type="Proteomes" id="UP000577707"/>
    </source>
</evidence>
<reference evidence="3 4" key="1">
    <citation type="submission" date="2020-08" db="EMBL/GenBank/DDBJ databases">
        <title>Genomic Encyclopedia of Type Strains, Phase III (KMG-III): the genomes of soil and plant-associated and newly described type strains.</title>
        <authorList>
            <person name="Whitman W."/>
        </authorList>
    </citation>
    <scope>NUCLEOTIDE SEQUENCE [LARGE SCALE GENOMIC DNA]</scope>
    <source>
        <strain evidence="3 4">CECT 3302</strain>
    </source>
</reference>
<comment type="similarity">
    <text evidence="1">Belongs to the enoyl-CoA hydratase/isomerase family.</text>
</comment>
<comment type="caution">
    <text evidence="3">The sequence shown here is derived from an EMBL/GenBank/DDBJ whole genome shotgun (WGS) entry which is preliminary data.</text>
</comment>
<dbReference type="SUPFAM" id="SSF52096">
    <property type="entry name" value="ClpP/crotonase"/>
    <property type="match status" value="1"/>
</dbReference>
<keyword evidence="4" id="KW-1185">Reference proteome</keyword>
<dbReference type="Gene3D" id="1.10.12.10">
    <property type="entry name" value="Lyase 2-enoyl-coa Hydratase, Chain A, domain 2"/>
    <property type="match status" value="1"/>
</dbReference>
<accession>A0A7W5A5T4</accession>
<dbReference type="GO" id="GO:0004300">
    <property type="term" value="F:enoyl-CoA hydratase activity"/>
    <property type="evidence" value="ECO:0007669"/>
    <property type="project" value="UniProtKB-EC"/>
</dbReference>
<dbReference type="RefSeq" id="WP_183546529.1">
    <property type="nucleotide sequence ID" value="NZ_BMQT01000006.1"/>
</dbReference>
<dbReference type="EMBL" id="JACHXG010000006">
    <property type="protein sequence ID" value="MBB3090096.1"/>
    <property type="molecule type" value="Genomic_DNA"/>
</dbReference>
<dbReference type="GO" id="GO:0006635">
    <property type="term" value="P:fatty acid beta-oxidation"/>
    <property type="evidence" value="ECO:0007669"/>
    <property type="project" value="TreeGrafter"/>
</dbReference>